<dbReference type="GO" id="GO:0006952">
    <property type="term" value="P:defense response"/>
    <property type="evidence" value="ECO:0007669"/>
    <property type="project" value="UniProtKB-KW"/>
</dbReference>
<evidence type="ECO:0000256" key="8">
    <source>
        <dbReference type="SAM" id="MobiDB-lite"/>
    </source>
</evidence>
<evidence type="ECO:0000256" key="1">
    <source>
        <dbReference type="ARBA" id="ARBA00004141"/>
    </source>
</evidence>
<feature type="region of interest" description="Disordered" evidence="8">
    <location>
        <begin position="23"/>
        <end position="87"/>
    </location>
</feature>
<keyword evidence="7" id="KW-0568">Pathogenesis-related protein</keyword>
<evidence type="ECO:0000256" key="6">
    <source>
        <dbReference type="ARBA" id="ARBA00023136"/>
    </source>
</evidence>
<gene>
    <name evidence="9" type="ORF">SASPL_128176</name>
</gene>
<reference evidence="9" key="2">
    <citation type="submission" date="2020-08" db="EMBL/GenBank/DDBJ databases">
        <title>Plant Genome Project.</title>
        <authorList>
            <person name="Zhang R.-G."/>
        </authorList>
    </citation>
    <scope>NUCLEOTIDE SEQUENCE</scope>
    <source>
        <strain evidence="9">Huo1</strain>
        <tissue evidence="9">Leaf</tissue>
    </source>
</reference>
<evidence type="ECO:0000256" key="3">
    <source>
        <dbReference type="ARBA" id="ARBA00022692"/>
    </source>
</evidence>
<proteinExistence type="inferred from homology"/>
<accession>A0A8X8ZMH6</accession>
<comment type="caution">
    <text evidence="9">The sequence shown here is derived from an EMBL/GenBank/DDBJ whole genome shotgun (WGS) entry which is preliminary data.</text>
</comment>
<dbReference type="Pfam" id="PF03094">
    <property type="entry name" value="Mlo"/>
    <property type="match status" value="1"/>
</dbReference>
<keyword evidence="4" id="KW-0611">Plant defense</keyword>
<sequence>MKMGSKMRPVIFSNNVATALRGWHQTAKKHVKQGRASGSSTPFSSRPASPLHGSTSPLYLLQGYNKSNYDEGHDDDGHEFKYGEDPLSQNSIVEIERDVENPPSPSVGSRATYHNDFSFRNKDTET</sequence>
<evidence type="ECO:0000256" key="5">
    <source>
        <dbReference type="ARBA" id="ARBA00022989"/>
    </source>
</evidence>
<reference evidence="9" key="1">
    <citation type="submission" date="2018-01" db="EMBL/GenBank/DDBJ databases">
        <authorList>
            <person name="Mao J.F."/>
        </authorList>
    </citation>
    <scope>NUCLEOTIDE SEQUENCE</scope>
    <source>
        <strain evidence="9">Huo1</strain>
        <tissue evidence="9">Leaf</tissue>
    </source>
</reference>
<evidence type="ECO:0000256" key="7">
    <source>
        <dbReference type="ARBA" id="ARBA00023265"/>
    </source>
</evidence>
<keyword evidence="3" id="KW-0812">Transmembrane</keyword>
<evidence type="ECO:0000313" key="10">
    <source>
        <dbReference type="Proteomes" id="UP000298416"/>
    </source>
</evidence>
<name>A0A8X8ZMH6_SALSN</name>
<feature type="region of interest" description="Disordered" evidence="8">
    <location>
        <begin position="99"/>
        <end position="126"/>
    </location>
</feature>
<keyword evidence="5" id="KW-1133">Transmembrane helix</keyword>
<organism evidence="9">
    <name type="scientific">Salvia splendens</name>
    <name type="common">Scarlet sage</name>
    <dbReference type="NCBI Taxonomy" id="180675"/>
    <lineage>
        <taxon>Eukaryota</taxon>
        <taxon>Viridiplantae</taxon>
        <taxon>Streptophyta</taxon>
        <taxon>Embryophyta</taxon>
        <taxon>Tracheophyta</taxon>
        <taxon>Spermatophyta</taxon>
        <taxon>Magnoliopsida</taxon>
        <taxon>eudicotyledons</taxon>
        <taxon>Gunneridae</taxon>
        <taxon>Pentapetalae</taxon>
        <taxon>asterids</taxon>
        <taxon>lamiids</taxon>
        <taxon>Lamiales</taxon>
        <taxon>Lamiaceae</taxon>
        <taxon>Nepetoideae</taxon>
        <taxon>Mentheae</taxon>
        <taxon>Salviinae</taxon>
        <taxon>Salvia</taxon>
        <taxon>Salvia subgen. Calosphace</taxon>
        <taxon>core Calosphace</taxon>
    </lineage>
</organism>
<comment type="similarity">
    <text evidence="2">Belongs to the MLO family.</text>
</comment>
<dbReference type="AlphaFoldDB" id="A0A8X8ZMH6"/>
<feature type="compositionally biased region" description="Basic and acidic residues" evidence="8">
    <location>
        <begin position="117"/>
        <end position="126"/>
    </location>
</feature>
<keyword evidence="10" id="KW-1185">Reference proteome</keyword>
<keyword evidence="6" id="KW-0472">Membrane</keyword>
<evidence type="ECO:0000256" key="4">
    <source>
        <dbReference type="ARBA" id="ARBA00022821"/>
    </source>
</evidence>
<evidence type="ECO:0000313" key="9">
    <source>
        <dbReference type="EMBL" id="KAG6410126.1"/>
    </source>
</evidence>
<dbReference type="GO" id="GO:0016020">
    <property type="term" value="C:membrane"/>
    <property type="evidence" value="ECO:0007669"/>
    <property type="project" value="UniProtKB-SubCell"/>
</dbReference>
<dbReference type="InterPro" id="IPR004326">
    <property type="entry name" value="Mlo"/>
</dbReference>
<dbReference type="Proteomes" id="UP000298416">
    <property type="component" value="Unassembled WGS sequence"/>
</dbReference>
<protein>
    <submittedName>
        <fullName evidence="9">Uncharacterized protein</fullName>
    </submittedName>
</protein>
<feature type="compositionally biased region" description="Basic and acidic residues" evidence="8">
    <location>
        <begin position="68"/>
        <end position="84"/>
    </location>
</feature>
<evidence type="ECO:0000256" key="2">
    <source>
        <dbReference type="ARBA" id="ARBA00006574"/>
    </source>
</evidence>
<comment type="subcellular location">
    <subcellularLocation>
        <location evidence="1">Membrane</location>
        <topology evidence="1">Multi-pass membrane protein</topology>
    </subcellularLocation>
</comment>
<dbReference type="EMBL" id="PNBA02000010">
    <property type="protein sequence ID" value="KAG6410126.1"/>
    <property type="molecule type" value="Genomic_DNA"/>
</dbReference>
<feature type="compositionally biased region" description="Polar residues" evidence="8">
    <location>
        <begin position="36"/>
        <end position="57"/>
    </location>
</feature>